<evidence type="ECO:0000313" key="3">
    <source>
        <dbReference type="Proteomes" id="UP000199114"/>
    </source>
</evidence>
<sequence>MNLDEALDILDDGGEMKVYETHSKRNCPSPRPPAPTGSSNARNSKPHET</sequence>
<evidence type="ECO:0000313" key="2">
    <source>
        <dbReference type="EMBL" id="SER50320.1"/>
    </source>
</evidence>
<proteinExistence type="predicted"/>
<accession>A0A1H9PQG1</accession>
<dbReference type="EMBL" id="FOFD01000006">
    <property type="protein sequence ID" value="SER50320.1"/>
    <property type="molecule type" value="Genomic_DNA"/>
</dbReference>
<reference evidence="3" key="1">
    <citation type="submission" date="2016-10" db="EMBL/GenBank/DDBJ databases">
        <authorList>
            <person name="Varghese N."/>
            <person name="Submissions S."/>
        </authorList>
    </citation>
    <scope>NUCLEOTIDE SEQUENCE [LARGE SCALE GENOMIC DNA]</scope>
    <source>
        <strain evidence="3">DSM 25055</strain>
    </source>
</reference>
<dbReference type="AlphaFoldDB" id="A0A1H9PQG1"/>
<keyword evidence="3" id="KW-1185">Reference proteome</keyword>
<dbReference type="Proteomes" id="UP000199114">
    <property type="component" value="Unassembled WGS sequence"/>
</dbReference>
<gene>
    <name evidence="2" type="ORF">SAMN04489841_3940</name>
</gene>
<evidence type="ECO:0000256" key="1">
    <source>
        <dbReference type="SAM" id="MobiDB-lite"/>
    </source>
</evidence>
<feature type="region of interest" description="Disordered" evidence="1">
    <location>
        <begin position="20"/>
        <end position="49"/>
    </location>
</feature>
<organism evidence="2 3">
    <name type="scientific">Natrinema salaciae</name>
    <dbReference type="NCBI Taxonomy" id="1186196"/>
    <lineage>
        <taxon>Archaea</taxon>
        <taxon>Methanobacteriati</taxon>
        <taxon>Methanobacteriota</taxon>
        <taxon>Stenosarchaea group</taxon>
        <taxon>Halobacteria</taxon>
        <taxon>Halobacteriales</taxon>
        <taxon>Natrialbaceae</taxon>
        <taxon>Natrinema</taxon>
    </lineage>
</organism>
<protein>
    <submittedName>
        <fullName evidence="2">Uncharacterized protein</fullName>
    </submittedName>
</protein>
<dbReference type="RefSeq" id="WP_175480203.1">
    <property type="nucleotide sequence ID" value="NZ_FOFD01000006.1"/>
</dbReference>
<name>A0A1H9PQG1_9EURY</name>